<keyword evidence="3" id="KW-0687">Ribonucleoprotein</keyword>
<dbReference type="GO" id="GO:0006412">
    <property type="term" value="P:translation"/>
    <property type="evidence" value="ECO:0007669"/>
    <property type="project" value="InterPro"/>
</dbReference>
<dbReference type="GeneID" id="63829088"/>
<dbReference type="Proteomes" id="UP000076871">
    <property type="component" value="Unassembled WGS sequence"/>
</dbReference>
<evidence type="ECO:0000259" key="4">
    <source>
        <dbReference type="Pfam" id="PF00177"/>
    </source>
</evidence>
<dbReference type="InterPro" id="IPR036823">
    <property type="entry name" value="Ribosomal_uS7_dom_sf"/>
</dbReference>
<dbReference type="CDD" id="cd14868">
    <property type="entry name" value="uS7_Mitochondria_Fungi"/>
    <property type="match status" value="1"/>
</dbReference>
<dbReference type="Pfam" id="PF00177">
    <property type="entry name" value="Ribosomal_S7"/>
    <property type="match status" value="1"/>
</dbReference>
<gene>
    <name evidence="5" type="ORF">LAESUDRAFT_755720</name>
</gene>
<dbReference type="AlphaFoldDB" id="A0A165GDS0"/>
<dbReference type="EMBL" id="KV427609">
    <property type="protein sequence ID" value="KZT10206.1"/>
    <property type="molecule type" value="Genomic_DNA"/>
</dbReference>
<dbReference type="FunCoup" id="A0A165GDS0">
    <property type="interactions" value="166"/>
</dbReference>
<dbReference type="InParanoid" id="A0A165GDS0"/>
<evidence type="ECO:0000256" key="3">
    <source>
        <dbReference type="ARBA" id="ARBA00023274"/>
    </source>
</evidence>
<dbReference type="PANTHER" id="PTHR11205">
    <property type="entry name" value="RIBOSOMAL PROTEIN S7"/>
    <property type="match status" value="1"/>
</dbReference>
<dbReference type="GO" id="GO:1990904">
    <property type="term" value="C:ribonucleoprotein complex"/>
    <property type="evidence" value="ECO:0007669"/>
    <property type="project" value="UniProtKB-KW"/>
</dbReference>
<dbReference type="PIRSF" id="PIRSF002122">
    <property type="entry name" value="RPS7p_RPS7a_RPS5e_RPS7o"/>
    <property type="match status" value="1"/>
</dbReference>
<dbReference type="InterPro" id="IPR000235">
    <property type="entry name" value="Ribosomal_uS7"/>
</dbReference>
<reference evidence="5 6" key="1">
    <citation type="journal article" date="2016" name="Mol. Biol. Evol.">
        <title>Comparative Genomics of Early-Diverging Mushroom-Forming Fungi Provides Insights into the Origins of Lignocellulose Decay Capabilities.</title>
        <authorList>
            <person name="Nagy L.G."/>
            <person name="Riley R."/>
            <person name="Tritt A."/>
            <person name="Adam C."/>
            <person name="Daum C."/>
            <person name="Floudas D."/>
            <person name="Sun H."/>
            <person name="Yadav J.S."/>
            <person name="Pangilinan J."/>
            <person name="Larsson K.H."/>
            <person name="Matsuura K."/>
            <person name="Barry K."/>
            <person name="Labutti K."/>
            <person name="Kuo R."/>
            <person name="Ohm R.A."/>
            <person name="Bhattacharya S.S."/>
            <person name="Shirouzu T."/>
            <person name="Yoshinaga Y."/>
            <person name="Martin F.M."/>
            <person name="Grigoriev I.V."/>
            <person name="Hibbett D.S."/>
        </authorList>
    </citation>
    <scope>NUCLEOTIDE SEQUENCE [LARGE SCALE GENOMIC DNA]</scope>
    <source>
        <strain evidence="5 6">93-53</strain>
    </source>
</reference>
<dbReference type="STRING" id="1314785.A0A165GDS0"/>
<protein>
    <submittedName>
        <fullName evidence="5">Ribosomal protein S7</fullName>
    </submittedName>
</protein>
<dbReference type="Gene3D" id="1.10.455.10">
    <property type="entry name" value="Ribosomal protein S7 domain"/>
    <property type="match status" value="1"/>
</dbReference>
<name>A0A165GDS0_9APHY</name>
<dbReference type="GO" id="GO:0005840">
    <property type="term" value="C:ribosome"/>
    <property type="evidence" value="ECO:0007669"/>
    <property type="project" value="UniProtKB-KW"/>
</dbReference>
<dbReference type="InterPro" id="IPR047988">
    <property type="entry name" value="Ribosomal_uS7m_fungi"/>
</dbReference>
<dbReference type="RefSeq" id="XP_040767946.1">
    <property type="nucleotide sequence ID" value="XM_040912060.1"/>
</dbReference>
<evidence type="ECO:0000313" key="5">
    <source>
        <dbReference type="EMBL" id="KZT10206.1"/>
    </source>
</evidence>
<sequence>MASVEQLVAQKTLPARPLVNPVTPAEINIPPAEDPLLQFLTSCFMKDGKRQKAARVTSQVLLYIHTLTRSAPLPLLRTAIEAVAPAVRCITNKHAGKTVVYPVPLSEKQRAHTAIKWIVQASDSRKGRKMEIRVAKEIIAIIQGMDQAEKAQFSTAYKRKEEVHRYAMANRGNAGRNA</sequence>
<evidence type="ECO:0000256" key="2">
    <source>
        <dbReference type="ARBA" id="ARBA00022980"/>
    </source>
</evidence>
<feature type="domain" description="Small ribosomal subunit protein uS7" evidence="4">
    <location>
        <begin position="33"/>
        <end position="171"/>
    </location>
</feature>
<organism evidence="5 6">
    <name type="scientific">Laetiporus sulphureus 93-53</name>
    <dbReference type="NCBI Taxonomy" id="1314785"/>
    <lineage>
        <taxon>Eukaryota</taxon>
        <taxon>Fungi</taxon>
        <taxon>Dikarya</taxon>
        <taxon>Basidiomycota</taxon>
        <taxon>Agaricomycotina</taxon>
        <taxon>Agaricomycetes</taxon>
        <taxon>Polyporales</taxon>
        <taxon>Laetiporus</taxon>
    </lineage>
</organism>
<keyword evidence="6" id="KW-1185">Reference proteome</keyword>
<evidence type="ECO:0000313" key="6">
    <source>
        <dbReference type="Proteomes" id="UP000076871"/>
    </source>
</evidence>
<dbReference type="InterPro" id="IPR023798">
    <property type="entry name" value="Ribosomal_uS7_dom"/>
</dbReference>
<proteinExistence type="inferred from homology"/>
<accession>A0A165GDS0</accession>
<dbReference type="SUPFAM" id="SSF47973">
    <property type="entry name" value="Ribosomal protein S7"/>
    <property type="match status" value="1"/>
</dbReference>
<keyword evidence="2 5" id="KW-0689">Ribosomal protein</keyword>
<comment type="similarity">
    <text evidence="1">Belongs to the universal ribosomal protein uS7 family.</text>
</comment>
<evidence type="ECO:0000256" key="1">
    <source>
        <dbReference type="ARBA" id="ARBA00007151"/>
    </source>
</evidence>
<dbReference type="OrthoDB" id="9972728at2759"/>